<dbReference type="InterPro" id="IPR023198">
    <property type="entry name" value="PGP-like_dom2"/>
</dbReference>
<proteinExistence type="predicted"/>
<dbReference type="Pfam" id="PF13419">
    <property type="entry name" value="HAD_2"/>
    <property type="match status" value="1"/>
</dbReference>
<dbReference type="GO" id="GO:0006281">
    <property type="term" value="P:DNA repair"/>
    <property type="evidence" value="ECO:0007669"/>
    <property type="project" value="TreeGrafter"/>
</dbReference>
<evidence type="ECO:0000313" key="2">
    <source>
        <dbReference type="EMBL" id="CAD8617687.1"/>
    </source>
</evidence>
<dbReference type="SFLD" id="SFLDG01129">
    <property type="entry name" value="C1.5:_HAD__Beta-PGM__Phosphata"/>
    <property type="match status" value="1"/>
</dbReference>
<keyword evidence="1" id="KW-0732">Signal</keyword>
<dbReference type="InterPro" id="IPR006439">
    <property type="entry name" value="HAD-SF_hydro_IA"/>
</dbReference>
<dbReference type="NCBIfam" id="TIGR01549">
    <property type="entry name" value="HAD-SF-IA-v1"/>
    <property type="match status" value="1"/>
</dbReference>
<dbReference type="SFLD" id="SFLDS00003">
    <property type="entry name" value="Haloacid_Dehalogenase"/>
    <property type="match status" value="1"/>
</dbReference>
<evidence type="ECO:0008006" key="3">
    <source>
        <dbReference type="Google" id="ProtNLM"/>
    </source>
</evidence>
<reference evidence="2" key="1">
    <citation type="submission" date="2021-01" db="EMBL/GenBank/DDBJ databases">
        <authorList>
            <person name="Corre E."/>
            <person name="Pelletier E."/>
            <person name="Niang G."/>
            <person name="Scheremetjew M."/>
            <person name="Finn R."/>
            <person name="Kale V."/>
            <person name="Holt S."/>
            <person name="Cochrane G."/>
            <person name="Meng A."/>
            <person name="Brown T."/>
            <person name="Cohen L."/>
        </authorList>
    </citation>
    <scope>NUCLEOTIDE SEQUENCE</scope>
    <source>
        <strain evidence="2">PLY182g</strain>
    </source>
</reference>
<name>A0A7S0LN39_9EUKA</name>
<accession>A0A7S0LN39</accession>
<sequence length="271" mass="29216">MRVAAGALVTAPSLLSQLSLLCMSAPKETPMSPKQRNQRTFMRSSSAVLWDVDGTLVESTNLAYVATNEVLELNDFAPISVEQYKIGCRYTTPERFNDHTGKPTGDKLGQRLGDEFDAMYVKRVSKQTAGLFSGMEQLLRSLALSGHPQGALSNACGDYVRAVMRANEINEEPAVRVSLFGVALGADEVPAAKPAPDGLLLCCERLCVSPEASVYVGDSPSDGQAARNAGMQSIGVLWGANPEEKLRDHFDVIAEDVPTLITKLRELLGDD</sequence>
<organism evidence="2">
    <name type="scientific">Coccolithus braarudii</name>
    <dbReference type="NCBI Taxonomy" id="221442"/>
    <lineage>
        <taxon>Eukaryota</taxon>
        <taxon>Haptista</taxon>
        <taxon>Haptophyta</taxon>
        <taxon>Prymnesiophyceae</taxon>
        <taxon>Coccolithales</taxon>
        <taxon>Coccolithaceae</taxon>
        <taxon>Coccolithus</taxon>
    </lineage>
</organism>
<dbReference type="GO" id="GO:0008967">
    <property type="term" value="F:phosphoglycolate phosphatase activity"/>
    <property type="evidence" value="ECO:0007669"/>
    <property type="project" value="TreeGrafter"/>
</dbReference>
<dbReference type="Gene3D" id="3.40.50.1000">
    <property type="entry name" value="HAD superfamily/HAD-like"/>
    <property type="match status" value="1"/>
</dbReference>
<dbReference type="Gene3D" id="1.10.150.240">
    <property type="entry name" value="Putative phosphatase, domain 2"/>
    <property type="match status" value="1"/>
</dbReference>
<dbReference type="InterPro" id="IPR041492">
    <property type="entry name" value="HAD_2"/>
</dbReference>
<feature type="signal peptide" evidence="1">
    <location>
        <begin position="1"/>
        <end position="24"/>
    </location>
</feature>
<dbReference type="InterPro" id="IPR023214">
    <property type="entry name" value="HAD_sf"/>
</dbReference>
<protein>
    <recommendedName>
        <fullName evidence="3">Phosphoglycolate phosphatase</fullName>
    </recommendedName>
</protein>
<dbReference type="InterPro" id="IPR036412">
    <property type="entry name" value="HAD-like_sf"/>
</dbReference>
<gene>
    <name evidence="2" type="ORF">CPEL01642_LOCUS21068</name>
</gene>
<dbReference type="AlphaFoldDB" id="A0A7S0LN39"/>
<dbReference type="SUPFAM" id="SSF56784">
    <property type="entry name" value="HAD-like"/>
    <property type="match status" value="1"/>
</dbReference>
<dbReference type="PANTHER" id="PTHR43434:SF1">
    <property type="entry name" value="PHOSPHOGLYCOLATE PHOSPHATASE"/>
    <property type="match status" value="1"/>
</dbReference>
<dbReference type="EMBL" id="HBEY01044006">
    <property type="protein sequence ID" value="CAD8617687.1"/>
    <property type="molecule type" value="Transcribed_RNA"/>
</dbReference>
<dbReference type="PANTHER" id="PTHR43434">
    <property type="entry name" value="PHOSPHOGLYCOLATE PHOSPHATASE"/>
    <property type="match status" value="1"/>
</dbReference>
<feature type="chain" id="PRO_5030868262" description="Phosphoglycolate phosphatase" evidence="1">
    <location>
        <begin position="25"/>
        <end position="271"/>
    </location>
</feature>
<evidence type="ECO:0000256" key="1">
    <source>
        <dbReference type="SAM" id="SignalP"/>
    </source>
</evidence>
<dbReference type="InterPro" id="IPR050155">
    <property type="entry name" value="HAD-like_hydrolase_sf"/>
</dbReference>